<accession>A0ABV5AKJ3</accession>
<name>A0ABV5AKJ3_9BACL</name>
<sequence length="211" mass="22758">MSGIAIRIEANGLDTLAAKLEAMTERAVNMTPLMARFGAELLGSVFANFAAEGRPEKWAPLSASTVRSMENDAVEAAQNTARWKNAKSDATRGNIESARIAKDVGRHKILVRSGALRQSIMVGEVTNDSVEIGSSIPYARIHQLGGTIGPVTVRPKNKQALAFPTADGTVVVRSANTPERKIPGRPYLKIQDEDIKLFIGLTMDYIREGAV</sequence>
<gene>
    <name evidence="1" type="ORF">KKP3000_002005</name>
</gene>
<comment type="caution">
    <text evidence="1">The sequence shown here is derived from an EMBL/GenBank/DDBJ whole genome shotgun (WGS) entry which is preliminary data.</text>
</comment>
<dbReference type="Pfam" id="PF05069">
    <property type="entry name" value="Phage_tail_S"/>
    <property type="match status" value="1"/>
</dbReference>
<protein>
    <submittedName>
        <fullName evidence="1">Phage virion morphogenesis protein</fullName>
    </submittedName>
</protein>
<dbReference type="InterPro" id="IPR006522">
    <property type="entry name" value="Phage_virion_morphogenesis"/>
</dbReference>
<dbReference type="RefSeq" id="WP_275473175.1">
    <property type="nucleotide sequence ID" value="NZ_CP162940.1"/>
</dbReference>
<evidence type="ECO:0000313" key="1">
    <source>
        <dbReference type="EMBL" id="MFB5192791.1"/>
    </source>
</evidence>
<evidence type="ECO:0000313" key="2">
    <source>
        <dbReference type="Proteomes" id="UP001579974"/>
    </source>
</evidence>
<organism evidence="1 2">
    <name type="scientific">Alicyclobacillus fastidiosus</name>
    <dbReference type="NCBI Taxonomy" id="392011"/>
    <lineage>
        <taxon>Bacteria</taxon>
        <taxon>Bacillati</taxon>
        <taxon>Bacillota</taxon>
        <taxon>Bacilli</taxon>
        <taxon>Bacillales</taxon>
        <taxon>Alicyclobacillaceae</taxon>
        <taxon>Alicyclobacillus</taxon>
    </lineage>
</organism>
<reference evidence="1 2" key="1">
    <citation type="journal article" date="2024" name="Int. J. Mol. Sci.">
        <title>Exploration of Alicyclobacillus spp. Genome in Search of Antibiotic Resistance.</title>
        <authorList>
            <person name="Bucka-Kolendo J."/>
            <person name="Kiousi D.E."/>
            <person name="Dekowska A."/>
            <person name="Mikolajczuk-Szczyrba A."/>
            <person name="Karadedos D.M."/>
            <person name="Michael P."/>
            <person name="Galanis A."/>
            <person name="Sokolowska B."/>
        </authorList>
    </citation>
    <scope>NUCLEOTIDE SEQUENCE [LARGE SCALE GENOMIC DNA]</scope>
    <source>
        <strain evidence="1 2">KKP 3000</strain>
    </source>
</reference>
<keyword evidence="2" id="KW-1185">Reference proteome</keyword>
<proteinExistence type="predicted"/>
<dbReference type="Proteomes" id="UP001579974">
    <property type="component" value="Unassembled WGS sequence"/>
</dbReference>
<dbReference type="EMBL" id="JBDXSU010000028">
    <property type="protein sequence ID" value="MFB5192791.1"/>
    <property type="molecule type" value="Genomic_DNA"/>
</dbReference>